<feature type="transmembrane region" description="Helical" evidence="1">
    <location>
        <begin position="6"/>
        <end position="29"/>
    </location>
</feature>
<dbReference type="RefSeq" id="WP_241035345.1">
    <property type="nucleotide sequence ID" value="NZ_BAAAJF010000023.1"/>
</dbReference>
<keyword evidence="3" id="KW-1185">Reference proteome</keyword>
<organism evidence="2 3">
    <name type="scientific">Pseudonocardia alaniniphila</name>
    <dbReference type="NCBI Taxonomy" id="75291"/>
    <lineage>
        <taxon>Bacteria</taxon>
        <taxon>Bacillati</taxon>
        <taxon>Actinomycetota</taxon>
        <taxon>Actinomycetes</taxon>
        <taxon>Pseudonocardiales</taxon>
        <taxon>Pseudonocardiaceae</taxon>
        <taxon>Pseudonocardia</taxon>
    </lineage>
</organism>
<name>A0ABS9TAJ7_9PSEU</name>
<evidence type="ECO:0000313" key="2">
    <source>
        <dbReference type="EMBL" id="MCH6165321.1"/>
    </source>
</evidence>
<keyword evidence="1" id="KW-0812">Transmembrane</keyword>
<keyword evidence="1" id="KW-1133">Transmembrane helix</keyword>
<comment type="caution">
    <text evidence="2">The sequence shown here is derived from an EMBL/GenBank/DDBJ whole genome shotgun (WGS) entry which is preliminary data.</text>
</comment>
<protein>
    <submittedName>
        <fullName evidence="2">Uncharacterized protein</fullName>
    </submittedName>
</protein>
<gene>
    <name evidence="2" type="ORF">MMF94_06480</name>
</gene>
<sequence>MPFIDFTWVGFVCLIALMAACSESVMTFLDVHLTSWSLRLQGVPPKDIRKIAIAKAKKPRRNVVLQVLDRLINFLIEIARIFRGRK</sequence>
<reference evidence="2 3" key="1">
    <citation type="submission" date="2022-03" db="EMBL/GenBank/DDBJ databases">
        <title>Pseudonocardia alaer sp. nov., a novel actinomycete isolated from reed forest soil.</title>
        <authorList>
            <person name="Wang L."/>
        </authorList>
    </citation>
    <scope>NUCLEOTIDE SEQUENCE [LARGE SCALE GENOMIC DNA]</scope>
    <source>
        <strain evidence="2 3">Y-16303</strain>
    </source>
</reference>
<evidence type="ECO:0000256" key="1">
    <source>
        <dbReference type="SAM" id="Phobius"/>
    </source>
</evidence>
<dbReference type="EMBL" id="JAKXMK010000004">
    <property type="protein sequence ID" value="MCH6165321.1"/>
    <property type="molecule type" value="Genomic_DNA"/>
</dbReference>
<dbReference type="Proteomes" id="UP001299970">
    <property type="component" value="Unassembled WGS sequence"/>
</dbReference>
<evidence type="ECO:0000313" key="3">
    <source>
        <dbReference type="Proteomes" id="UP001299970"/>
    </source>
</evidence>
<proteinExistence type="predicted"/>
<accession>A0ABS9TAJ7</accession>
<keyword evidence="1" id="KW-0472">Membrane</keyword>